<keyword evidence="5" id="KW-0430">Lectin</keyword>
<keyword evidence="3" id="KW-0732">Signal</keyword>
<feature type="transmembrane region" description="Helical" evidence="2">
    <location>
        <begin position="464"/>
        <end position="484"/>
    </location>
</feature>
<reference evidence="5 6" key="1">
    <citation type="submission" date="2018-10" db="EMBL/GenBank/DDBJ databases">
        <title>Sequencing the genomes of 1000 actinobacteria strains.</title>
        <authorList>
            <person name="Klenk H.-P."/>
        </authorList>
    </citation>
    <scope>NUCLEOTIDE SEQUENCE [LARGE SCALE GENOMIC DNA]</scope>
    <source>
        <strain evidence="5 6">DSM 43911</strain>
    </source>
</reference>
<keyword evidence="2" id="KW-1133">Transmembrane helix</keyword>
<dbReference type="Gene3D" id="2.80.10.50">
    <property type="match status" value="1"/>
</dbReference>
<feature type="domain" description="Ricin B lectin" evidence="4">
    <location>
        <begin position="286"/>
        <end position="370"/>
    </location>
</feature>
<evidence type="ECO:0000313" key="5">
    <source>
        <dbReference type="EMBL" id="RKT74437.1"/>
    </source>
</evidence>
<evidence type="ECO:0000256" key="3">
    <source>
        <dbReference type="SAM" id="SignalP"/>
    </source>
</evidence>
<dbReference type="CDD" id="cd23415">
    <property type="entry name" value="beta-trefoil_Ricin_AH"/>
    <property type="match status" value="1"/>
</dbReference>
<organism evidence="5 6">
    <name type="scientific">Saccharothrix variisporea</name>
    <dbReference type="NCBI Taxonomy" id="543527"/>
    <lineage>
        <taxon>Bacteria</taxon>
        <taxon>Bacillati</taxon>
        <taxon>Actinomycetota</taxon>
        <taxon>Actinomycetes</taxon>
        <taxon>Pseudonocardiales</taxon>
        <taxon>Pseudonocardiaceae</taxon>
        <taxon>Saccharothrix</taxon>
    </lineage>
</organism>
<keyword evidence="2" id="KW-0812">Transmembrane</keyword>
<feature type="compositionally biased region" description="Polar residues" evidence="1">
    <location>
        <begin position="399"/>
        <end position="409"/>
    </location>
</feature>
<feature type="region of interest" description="Disordered" evidence="1">
    <location>
        <begin position="393"/>
        <end position="455"/>
    </location>
</feature>
<dbReference type="AlphaFoldDB" id="A0A495XK10"/>
<dbReference type="SUPFAM" id="SSF50370">
    <property type="entry name" value="Ricin B-like lectins"/>
    <property type="match status" value="1"/>
</dbReference>
<dbReference type="InterPro" id="IPR000772">
    <property type="entry name" value="Ricin_B_lectin"/>
</dbReference>
<keyword evidence="6" id="KW-1185">Reference proteome</keyword>
<dbReference type="PROSITE" id="PS50231">
    <property type="entry name" value="RICIN_B_LECTIN"/>
    <property type="match status" value="1"/>
</dbReference>
<comment type="caution">
    <text evidence="5">The sequence shown here is derived from an EMBL/GenBank/DDBJ whole genome shotgun (WGS) entry which is preliminary data.</text>
</comment>
<evidence type="ECO:0000259" key="4">
    <source>
        <dbReference type="Pfam" id="PF00652"/>
    </source>
</evidence>
<dbReference type="Proteomes" id="UP000272729">
    <property type="component" value="Unassembled WGS sequence"/>
</dbReference>
<dbReference type="EMBL" id="RBXR01000001">
    <property type="protein sequence ID" value="RKT74437.1"/>
    <property type="molecule type" value="Genomic_DNA"/>
</dbReference>
<name>A0A495XK10_9PSEU</name>
<accession>A0A495XK10</accession>
<dbReference type="Pfam" id="PF00652">
    <property type="entry name" value="Ricin_B_lectin"/>
    <property type="match status" value="1"/>
</dbReference>
<feature type="chain" id="PRO_5038546658" evidence="3">
    <location>
        <begin position="24"/>
        <end position="491"/>
    </location>
</feature>
<evidence type="ECO:0000313" key="6">
    <source>
        <dbReference type="Proteomes" id="UP000272729"/>
    </source>
</evidence>
<dbReference type="InterPro" id="IPR035992">
    <property type="entry name" value="Ricin_B-like_lectins"/>
</dbReference>
<gene>
    <name evidence="5" type="ORF">DFJ66_7794</name>
</gene>
<evidence type="ECO:0000256" key="2">
    <source>
        <dbReference type="SAM" id="Phobius"/>
    </source>
</evidence>
<sequence length="491" mass="53105">MSRIGTGAALTVALMVLFASALAVSPTGVSASEGTTGPRFACDDKDTVDKGWVLPVYVHFPGDDRYDAEVGLVRRALWQTDQTFDLSAHRFGVSRRLRFVQDDQCVPVVAKLAFEKGRDRSQMHGALVDDAANQPQKVREILVTKRYQTVFFARSDEITNKCTGGGADAGLSGGNVIMSRWCWGEAGLTHEMIHSFGLSHCNQSGRGPNGNDPVCRGYGTKPECTTDTASEYHLDSCRTDDFRYFEPTQESQPKPEPLPRNRNVAFSPYLITDQPSPALDFRLKSVPTDTGLCVDGAEQNVVLHKCSDSRTQIWRRSINRDGYLTIRNLGTGQCLTMHTTPDQATAAVETAPCQAGEASQQWLPSEDHQNSNLLNRTGGMRRAALHIAKDKADGAPLTRGTSPFQTEWVGSTPAPDTTANPTPTSTTTPMGTTTQTTTHTTTTAPATQAGPHSDTLASTGFDRAWLIAPGAVLLLGGAALVAAMRRRDPPR</sequence>
<evidence type="ECO:0000256" key="1">
    <source>
        <dbReference type="SAM" id="MobiDB-lite"/>
    </source>
</evidence>
<feature type="compositionally biased region" description="Low complexity" evidence="1">
    <location>
        <begin position="412"/>
        <end position="447"/>
    </location>
</feature>
<dbReference type="GO" id="GO:0030246">
    <property type="term" value="F:carbohydrate binding"/>
    <property type="evidence" value="ECO:0007669"/>
    <property type="project" value="UniProtKB-KW"/>
</dbReference>
<proteinExistence type="predicted"/>
<feature type="signal peptide" evidence="3">
    <location>
        <begin position="1"/>
        <end position="23"/>
    </location>
</feature>
<protein>
    <submittedName>
        <fullName evidence="5">Ricin-type beta-trefoil lectin protein</fullName>
    </submittedName>
</protein>
<keyword evidence="2" id="KW-0472">Membrane</keyword>